<name>A0A1Y3YUP6_9BACE</name>
<dbReference type="AlphaFoldDB" id="A0A1Y3YUP6"/>
<dbReference type="RefSeq" id="WP_087425987.1">
    <property type="nucleotide sequence ID" value="NZ_CAMMFP010000004.1"/>
</dbReference>
<sequence length="157" mass="18667">MRTNKEKPVSVQQLKALHATFHRIGMDDDARHGCIYEFTSGRTASSRELTMHEARQLLERLNPPDEKTRAMQLAEAKSVFRDIYRLSFMIPQLNQGFTSDNEDEYRMNVAKLNMWARKYSKARKDVTAMKLWELQDTKKQLEAWMRREEKKRKNETI</sequence>
<accession>A0A1Y3YUP6</accession>
<organism evidence="1 2">
    <name type="scientific">Bacteroides clarus</name>
    <dbReference type="NCBI Taxonomy" id="626929"/>
    <lineage>
        <taxon>Bacteria</taxon>
        <taxon>Pseudomonadati</taxon>
        <taxon>Bacteroidota</taxon>
        <taxon>Bacteroidia</taxon>
        <taxon>Bacteroidales</taxon>
        <taxon>Bacteroidaceae</taxon>
        <taxon>Bacteroides</taxon>
    </lineage>
</organism>
<evidence type="ECO:0000313" key="2">
    <source>
        <dbReference type="Proteomes" id="UP000195386"/>
    </source>
</evidence>
<proteinExistence type="predicted"/>
<gene>
    <name evidence="1" type="ORF">B5F97_06890</name>
</gene>
<comment type="caution">
    <text evidence="1">The sequence shown here is derived from an EMBL/GenBank/DDBJ whole genome shotgun (WGS) entry which is preliminary data.</text>
</comment>
<dbReference type="EMBL" id="NFII01000005">
    <property type="protein sequence ID" value="OUO01584.1"/>
    <property type="molecule type" value="Genomic_DNA"/>
</dbReference>
<protein>
    <submittedName>
        <fullName evidence="1">Uncharacterized protein</fullName>
    </submittedName>
</protein>
<evidence type="ECO:0000313" key="1">
    <source>
        <dbReference type="EMBL" id="OUO01584.1"/>
    </source>
</evidence>
<dbReference type="Proteomes" id="UP000195386">
    <property type="component" value="Unassembled WGS sequence"/>
</dbReference>
<reference evidence="2" key="1">
    <citation type="submission" date="2017-04" db="EMBL/GenBank/DDBJ databases">
        <title>Function of individual gut microbiota members based on whole genome sequencing of pure cultures obtained from chicken caecum.</title>
        <authorList>
            <person name="Medvecky M."/>
            <person name="Cejkova D."/>
            <person name="Polansky O."/>
            <person name="Karasova D."/>
            <person name="Kubasova T."/>
            <person name="Cizek A."/>
            <person name="Rychlik I."/>
        </authorList>
    </citation>
    <scope>NUCLEOTIDE SEQUENCE [LARGE SCALE GENOMIC DNA]</scope>
    <source>
        <strain evidence="2">An43</strain>
    </source>
</reference>